<evidence type="ECO:0000313" key="3">
    <source>
        <dbReference type="EMBL" id="SVC48061.1"/>
    </source>
</evidence>
<sequence>MADRKAIIPQGSTPNPASSPGIQVGEFLFISGTVGQDNGVLAGPGCESQTRQVFANIKGIAEAAGATMDDVVKITCFLVDVADYPAYGKVRSEVFAAPNPPASSTVMVAALVRPEYLVEVEAIVHVPGGA</sequence>
<evidence type="ECO:0000256" key="1">
    <source>
        <dbReference type="ARBA" id="ARBA00010552"/>
    </source>
</evidence>
<dbReference type="GO" id="GO:0019239">
    <property type="term" value="F:deaminase activity"/>
    <property type="evidence" value="ECO:0007669"/>
    <property type="project" value="TreeGrafter"/>
</dbReference>
<protein>
    <submittedName>
        <fullName evidence="3">Uncharacterized protein</fullName>
    </submittedName>
</protein>
<dbReference type="GO" id="GO:0005829">
    <property type="term" value="C:cytosol"/>
    <property type="evidence" value="ECO:0007669"/>
    <property type="project" value="TreeGrafter"/>
</dbReference>
<feature type="compositionally biased region" description="Polar residues" evidence="2">
    <location>
        <begin position="10"/>
        <end position="20"/>
    </location>
</feature>
<dbReference type="SUPFAM" id="SSF55298">
    <property type="entry name" value="YjgF-like"/>
    <property type="match status" value="1"/>
</dbReference>
<dbReference type="InterPro" id="IPR035959">
    <property type="entry name" value="RutC-like_sf"/>
</dbReference>
<dbReference type="InterPro" id="IPR006175">
    <property type="entry name" value="YjgF/YER057c/UK114"/>
</dbReference>
<reference evidence="3" key="1">
    <citation type="submission" date="2018-05" db="EMBL/GenBank/DDBJ databases">
        <authorList>
            <person name="Lanie J.A."/>
            <person name="Ng W.-L."/>
            <person name="Kazmierczak K.M."/>
            <person name="Andrzejewski T.M."/>
            <person name="Davidsen T.M."/>
            <person name="Wayne K.J."/>
            <person name="Tettelin H."/>
            <person name="Glass J.I."/>
            <person name="Rusch D."/>
            <person name="Podicherti R."/>
            <person name="Tsui H.-C.T."/>
            <person name="Winkler M.E."/>
        </authorList>
    </citation>
    <scope>NUCLEOTIDE SEQUENCE</scope>
</reference>
<feature type="region of interest" description="Disordered" evidence="2">
    <location>
        <begin position="1"/>
        <end position="20"/>
    </location>
</feature>
<name>A0A382ML66_9ZZZZ</name>
<evidence type="ECO:0000256" key="2">
    <source>
        <dbReference type="SAM" id="MobiDB-lite"/>
    </source>
</evidence>
<accession>A0A382ML66</accession>
<dbReference type="AlphaFoldDB" id="A0A382ML66"/>
<dbReference type="CDD" id="cd00448">
    <property type="entry name" value="YjgF_YER057c_UK114_family"/>
    <property type="match status" value="1"/>
</dbReference>
<dbReference type="EMBL" id="UINC01093556">
    <property type="protein sequence ID" value="SVC48061.1"/>
    <property type="molecule type" value="Genomic_DNA"/>
</dbReference>
<comment type="similarity">
    <text evidence="1">Belongs to the RutC family.</text>
</comment>
<proteinExistence type="inferred from homology"/>
<dbReference type="Gene3D" id="3.30.1330.40">
    <property type="entry name" value="RutC-like"/>
    <property type="match status" value="1"/>
</dbReference>
<organism evidence="3">
    <name type="scientific">marine metagenome</name>
    <dbReference type="NCBI Taxonomy" id="408172"/>
    <lineage>
        <taxon>unclassified sequences</taxon>
        <taxon>metagenomes</taxon>
        <taxon>ecological metagenomes</taxon>
    </lineage>
</organism>
<dbReference type="PANTHER" id="PTHR11803:SF58">
    <property type="entry name" value="PROTEIN HMF1-RELATED"/>
    <property type="match status" value="1"/>
</dbReference>
<dbReference type="PANTHER" id="PTHR11803">
    <property type="entry name" value="2-IMINOBUTANOATE/2-IMINOPROPANOATE DEAMINASE RIDA"/>
    <property type="match status" value="1"/>
</dbReference>
<dbReference type="Pfam" id="PF01042">
    <property type="entry name" value="Ribonuc_L-PSP"/>
    <property type="match status" value="1"/>
</dbReference>
<gene>
    <name evidence="3" type="ORF">METZ01_LOCUS300915</name>
</gene>